<evidence type="ECO:0000313" key="3">
    <source>
        <dbReference type="EMBL" id="BAE95511.1"/>
    </source>
</evidence>
<keyword evidence="1" id="KW-0175">Coiled coil</keyword>
<protein>
    <submittedName>
        <fullName evidence="3">Putative ParB partitioning protein</fullName>
    </submittedName>
</protein>
<feature type="compositionally biased region" description="Basic and acidic residues" evidence="2">
    <location>
        <begin position="10"/>
        <end position="19"/>
    </location>
</feature>
<name>Q1EQK9_STRKN</name>
<dbReference type="GO" id="GO:0007059">
    <property type="term" value="P:chromosome segregation"/>
    <property type="evidence" value="ECO:0007669"/>
    <property type="project" value="TreeGrafter"/>
</dbReference>
<feature type="compositionally biased region" description="Polar residues" evidence="2">
    <location>
        <begin position="26"/>
        <end position="41"/>
    </location>
</feature>
<dbReference type="PANTHER" id="PTHR33375">
    <property type="entry name" value="CHROMOSOME-PARTITIONING PROTEIN PARB-RELATED"/>
    <property type="match status" value="1"/>
</dbReference>
<dbReference type="SUPFAM" id="SSF110849">
    <property type="entry name" value="ParB/Sulfiredoxin"/>
    <property type="match status" value="2"/>
</dbReference>
<dbReference type="PANTHER" id="PTHR33375:SF1">
    <property type="entry name" value="CHROMOSOME-PARTITIONING PROTEIN PARB-RELATED"/>
    <property type="match status" value="1"/>
</dbReference>
<evidence type="ECO:0000256" key="2">
    <source>
        <dbReference type="SAM" id="MobiDB-lite"/>
    </source>
</evidence>
<reference evidence="3" key="1">
    <citation type="journal article" date="2006" name="Proc. Natl. Acad. Sci. U.S.A.">
        <title>Amplification of the entire kanamycin biosynthetic gene cluster during empirical strain improvement of Streptomyces kanamyceticus.</title>
        <authorList>
            <person name="Yanai K."/>
            <person name="Murakami T."/>
            <person name="Bibb M."/>
        </authorList>
    </citation>
    <scope>NUCLEOTIDE SEQUENCE</scope>
    <source>
        <strain evidence="3">NBRC 13414</strain>
    </source>
</reference>
<dbReference type="EMBL" id="AB254080">
    <property type="protein sequence ID" value="BAE95511.1"/>
    <property type="molecule type" value="Genomic_DNA"/>
</dbReference>
<feature type="coiled-coil region" evidence="1">
    <location>
        <begin position="315"/>
        <end position="342"/>
    </location>
</feature>
<sequence>MTSEGGGQPPDRHLHRAEWPDELSPESESPMTNVKTQASVQTAPAPWPTLAAAELAAHPGNFRDIEAPADLLADVKGNGVVEPLYVVRTHGDVPQIIDGFQRLAAALAAGLEAVPVTPRPVIRIDALTPHPENAREDLDINAPFVDSLRCEGCRIPVKIQRLDGGVLQVNDGNRRYFGGQDAGLTHLPYEWEDDDRDAAGQFLDMITTAQHRKPLTQGEMTAAMFSAAEAGAQVGRIAKAAGVRQKDVKTVVKVKNDKALSGAVANSAYAWTFDQLAALSEFADDAEALTAITKAAEDEDAADEIDWTIQIERTKREKQAKAEAHRAELEKAGQKVRDMTELSERATPVWRLRTPDGERITTEDHAECQGQVWVLEEDDDEKLKPYCTSPVLYGHAEPGSSLGGNGTKNAAEKEAEKAARAAVKKGNLEWDAAEGRRRQWLADMVKRRNLPKDTTNTLTAHINAALLAGTWGICDDLNKEPTTEILATLLGITGDKAKYRTNFPDHVAKDPRRAVQLQWAALAAVREKHATRSAWRTDAQRAPWARNPTGRWFEILEALGYQLTPIEQAVKDDEPYDPYKKKRAAITASAAPEQADQMPADGEQPAADAAAA</sequence>
<dbReference type="CDD" id="cd16387">
    <property type="entry name" value="ParB_N_Srx"/>
    <property type="match status" value="1"/>
</dbReference>
<feature type="region of interest" description="Disordered" evidence="2">
    <location>
        <begin position="583"/>
        <end position="612"/>
    </location>
</feature>
<accession>Q1EQK9</accession>
<dbReference type="InterPro" id="IPR050336">
    <property type="entry name" value="Chromosome_partition/occlusion"/>
</dbReference>
<evidence type="ECO:0000256" key="1">
    <source>
        <dbReference type="SAM" id="Coils"/>
    </source>
</evidence>
<feature type="compositionally biased region" description="Basic and acidic residues" evidence="2">
    <location>
        <begin position="410"/>
        <end position="419"/>
    </location>
</feature>
<feature type="region of interest" description="Disordered" evidence="2">
    <location>
        <begin position="1"/>
        <end position="43"/>
    </location>
</feature>
<dbReference type="GO" id="GO:0045881">
    <property type="term" value="P:positive regulation of sporulation resulting in formation of a cellular spore"/>
    <property type="evidence" value="ECO:0007669"/>
    <property type="project" value="TreeGrafter"/>
</dbReference>
<dbReference type="GO" id="GO:0005694">
    <property type="term" value="C:chromosome"/>
    <property type="evidence" value="ECO:0007669"/>
    <property type="project" value="TreeGrafter"/>
</dbReference>
<dbReference type="AlphaFoldDB" id="Q1EQK9"/>
<feature type="region of interest" description="Disordered" evidence="2">
    <location>
        <begin position="396"/>
        <end position="424"/>
    </location>
</feature>
<proteinExistence type="predicted"/>
<dbReference type="InterPro" id="IPR036086">
    <property type="entry name" value="ParB/Sulfiredoxin_sf"/>
</dbReference>
<organism evidence="3">
    <name type="scientific">Streptomyces kanamyceticus</name>
    <dbReference type="NCBI Taxonomy" id="1967"/>
    <lineage>
        <taxon>Bacteria</taxon>
        <taxon>Bacillati</taxon>
        <taxon>Actinomycetota</taxon>
        <taxon>Actinomycetes</taxon>
        <taxon>Kitasatosporales</taxon>
        <taxon>Streptomycetaceae</taxon>
        <taxon>Streptomyces</taxon>
    </lineage>
</organism>
<dbReference type="Gene3D" id="3.90.1530.30">
    <property type="match status" value="1"/>
</dbReference>